<sequence>MNIKPVESQENHPPSVSGSPYNAFYLPGCKSVERSPAYSSCLFKLEEFDAGRPVAYAGECNIAIRGRQCPAVDMRDQERLAGKALFFMPSATYKNKLVTNLTPPELLPTRQPGQPIKRPFVSDDPRAANYHGRYTEYVPKVAAASAAQPAVSMPAGAMDSPYAAAINAAMSEMTQAQAPAATVTLPKPAPAPTPVAVPKAVEAKPVALAMMPGETPMQYARRVAAARAQQ</sequence>
<evidence type="ECO:0000313" key="2">
    <source>
        <dbReference type="Proteomes" id="UP001246576"/>
    </source>
</evidence>
<name>A0ABU2EGJ2_9BURK</name>
<accession>A0ABU2EGJ2</accession>
<keyword evidence="2" id="KW-1185">Reference proteome</keyword>
<gene>
    <name evidence="1" type="ORF">RI048_02055</name>
</gene>
<proteinExistence type="predicted"/>
<dbReference type="RefSeq" id="WP_310839409.1">
    <property type="nucleotide sequence ID" value="NZ_JAVLSJ010000001.1"/>
</dbReference>
<organism evidence="1 2">
    <name type="scientific">Herbaspirillum huttiense subsp. lycopersici</name>
    <dbReference type="NCBI Taxonomy" id="3074428"/>
    <lineage>
        <taxon>Bacteria</taxon>
        <taxon>Pseudomonadati</taxon>
        <taxon>Pseudomonadota</taxon>
        <taxon>Betaproteobacteria</taxon>
        <taxon>Burkholderiales</taxon>
        <taxon>Oxalobacteraceae</taxon>
        <taxon>Herbaspirillum</taxon>
    </lineage>
</organism>
<protein>
    <submittedName>
        <fullName evidence="1">Uncharacterized protein</fullName>
    </submittedName>
</protein>
<evidence type="ECO:0000313" key="1">
    <source>
        <dbReference type="EMBL" id="MDR9846987.1"/>
    </source>
</evidence>
<dbReference type="EMBL" id="JAVLSJ010000001">
    <property type="protein sequence ID" value="MDR9846987.1"/>
    <property type="molecule type" value="Genomic_DNA"/>
</dbReference>
<dbReference type="Proteomes" id="UP001246576">
    <property type="component" value="Unassembled WGS sequence"/>
</dbReference>
<comment type="caution">
    <text evidence="1">The sequence shown here is derived from an EMBL/GenBank/DDBJ whole genome shotgun (WGS) entry which is preliminary data.</text>
</comment>
<reference evidence="1" key="1">
    <citation type="submission" date="2023-09" db="EMBL/GenBank/DDBJ databases">
        <title>Description of first Herbaspirillum huttiense subsp. nephrolepsisexaltata and Herbaspirillum huttiense subsp. lycopersicon.</title>
        <authorList>
            <person name="Poudel M."/>
            <person name="Sharma A."/>
            <person name="Goss E."/>
            <person name="Tapia J.H."/>
            <person name="Harmon C.M."/>
            <person name="Jones J.B."/>
        </authorList>
    </citation>
    <scope>NUCLEOTIDE SEQUENCE</scope>
    <source>
        <strain evidence="1">SE1</strain>
    </source>
</reference>